<keyword evidence="4" id="KW-1185">Reference proteome</keyword>
<dbReference type="InterPro" id="IPR049050">
    <property type="entry name" value="nSTAND3"/>
</dbReference>
<dbReference type="InterPro" id="IPR002110">
    <property type="entry name" value="Ankyrin_rpt"/>
</dbReference>
<sequence>METEKTNQRILQDVIDYPITNLFRDILRKSIPEKDMPVILNKKDVKELLLNDKILTKPQKDILYPQNGYFNGSYSELDLSLLYRLIRNLSESKIPGHQNGWGKTPSPTDQSVAANIDRLRVIRNEKLHLLCNCPDFETLWNEIITSIEHLEKTLPDNKGQYKEEAETIKKKILRSTQLEETIQDIQDGLVATQNRQAECEKKLVQIQKNIPLHVQENEFENMKAQTAVVLKEHTECKTYFRTTAVDSIIKKLEEGNIAILSGKPGDGKTTLAYQVMCELSRESSKIDKRTTGKKPILISNADQWLKYINPEDDVIVYIDDFVGSTNFTKDEAARWKRAIDSMYACTRRDKVLLLLGIQKQILEEAREQFSYPKLLSDKFVVDTSSLTVDDRKNIYDLFEEQYIQTKIASERSSVIAQKQGQAYKALDKDKESIVNTESVYGFPLACRLYFDQEHFHELGVAFFNRPDANLLNEIEKLRKEKTLSYLLLVYILLCGKIDIDNLNEELLRRLYTALDFTEGLKAQGVSNWKISDALDTLKKPYLEKATDTEGEYQFSHKTVSDNVLLSFGKVAPEIVIEECSRCHLFELIRTQKTKKSNTELVIPPKCFKALAKRLCKDENSGIERSIKFHGNVKGKNLLNIAFSIVWHPVSSDEKFVESLLLLDTFRENKNLLSKMWHVIPGSLSSAMSDKMLDMIASENTSSCKKEEKKENQSSHVSFTKQKSKFILLKSCIDQCIDNYAGNLHTLCCLKHIEKDAELHKLLNIPFKHSPNDMTLLHCSILQRWEDVVDKILKIHKPTLAENGWSCLHFAAYIGSSTLLKRFVEYGLDLACVTKDGHTVLQAAFFGLRYGAFETNWPVYSIYEKDRFQMSLCFPSNDEFEKTLQYIFQCSPAIVLDNIKMEVDEYGNTIYYYLVLQDYPDIINLLSRHIEDSVLERNSTELPTLLHLAVYLGRPLITRILWNDAVRPNGNDPSLMDTLYEGQKLQNKSIVFSDFDVTTKWCWNDKKNRCDGVKIKNIAAIDVIFGSEKDFDDVKSFLQSQGE</sequence>
<evidence type="ECO:0000313" key="4">
    <source>
        <dbReference type="Proteomes" id="UP000694844"/>
    </source>
</evidence>
<dbReference type="SMART" id="SM00248">
    <property type="entry name" value="ANK"/>
    <property type="match status" value="3"/>
</dbReference>
<keyword evidence="1" id="KW-0040">ANK repeat</keyword>
<dbReference type="SUPFAM" id="SSF52540">
    <property type="entry name" value="P-loop containing nucleoside triphosphate hydrolases"/>
    <property type="match status" value="1"/>
</dbReference>
<evidence type="ECO:0000259" key="3">
    <source>
        <dbReference type="Pfam" id="PF20720"/>
    </source>
</evidence>
<dbReference type="RefSeq" id="XP_022301412.1">
    <property type="nucleotide sequence ID" value="XM_022445704.1"/>
</dbReference>
<dbReference type="Gene3D" id="1.25.40.20">
    <property type="entry name" value="Ankyrin repeat-containing domain"/>
    <property type="match status" value="1"/>
</dbReference>
<evidence type="ECO:0000313" key="6">
    <source>
        <dbReference type="RefSeq" id="XP_022301412.1"/>
    </source>
</evidence>
<dbReference type="InterPro" id="IPR036770">
    <property type="entry name" value="Ankyrin_rpt-contain_sf"/>
</dbReference>
<evidence type="ECO:0000256" key="1">
    <source>
        <dbReference type="PROSITE-ProRule" id="PRU00023"/>
    </source>
</evidence>
<dbReference type="GeneID" id="111109537"/>
<feature type="domain" description="Novel STAND NTPase 3" evidence="3">
    <location>
        <begin position="239"/>
        <end position="395"/>
    </location>
</feature>
<reference evidence="5 6" key="1">
    <citation type="submission" date="2025-04" db="UniProtKB">
        <authorList>
            <consortium name="RefSeq"/>
        </authorList>
    </citation>
    <scope>IDENTIFICATION</scope>
    <source>
        <tissue evidence="5 6">Whole sample</tissue>
    </source>
</reference>
<organism evidence="4 5">
    <name type="scientific">Crassostrea virginica</name>
    <name type="common">Eastern oyster</name>
    <dbReference type="NCBI Taxonomy" id="6565"/>
    <lineage>
        <taxon>Eukaryota</taxon>
        <taxon>Metazoa</taxon>
        <taxon>Spiralia</taxon>
        <taxon>Lophotrochozoa</taxon>
        <taxon>Mollusca</taxon>
        <taxon>Bivalvia</taxon>
        <taxon>Autobranchia</taxon>
        <taxon>Pteriomorphia</taxon>
        <taxon>Ostreida</taxon>
        <taxon>Ostreoidea</taxon>
        <taxon>Ostreidae</taxon>
        <taxon>Crassostrea</taxon>
    </lineage>
</organism>
<proteinExistence type="predicted"/>
<dbReference type="SUPFAM" id="SSF48403">
    <property type="entry name" value="Ankyrin repeat"/>
    <property type="match status" value="1"/>
</dbReference>
<dbReference type="PROSITE" id="PS50088">
    <property type="entry name" value="ANK_REPEAT"/>
    <property type="match status" value="1"/>
</dbReference>
<dbReference type="RefSeq" id="XP_022301411.1">
    <property type="nucleotide sequence ID" value="XM_022445703.1"/>
</dbReference>
<protein>
    <submittedName>
        <fullName evidence="5 6">Uncharacterized protein LOC111109537</fullName>
    </submittedName>
</protein>
<dbReference type="AlphaFoldDB" id="A0A8B8BEG5"/>
<dbReference type="Pfam" id="PF20720">
    <property type="entry name" value="nSTAND3"/>
    <property type="match status" value="1"/>
</dbReference>
<name>A0A8B8BEG5_CRAVI</name>
<evidence type="ECO:0000259" key="2">
    <source>
        <dbReference type="Pfam" id="PF18738"/>
    </source>
</evidence>
<dbReference type="OrthoDB" id="6163133at2759"/>
<dbReference type="Gene3D" id="3.40.50.300">
    <property type="entry name" value="P-loop containing nucleotide triphosphate hydrolases"/>
    <property type="match status" value="1"/>
</dbReference>
<dbReference type="KEGG" id="cvn:111109537"/>
<dbReference type="Pfam" id="PF18738">
    <property type="entry name" value="HEPN_DZIP3"/>
    <property type="match status" value="1"/>
</dbReference>
<feature type="domain" description="DZIP3-like HEPN" evidence="2">
    <location>
        <begin position="36"/>
        <end position="172"/>
    </location>
</feature>
<dbReference type="InterPro" id="IPR041249">
    <property type="entry name" value="HEPN_DZIP3"/>
</dbReference>
<accession>A0A8B8BEG5</accession>
<feature type="repeat" description="ANK" evidence="1">
    <location>
        <begin position="802"/>
        <end position="834"/>
    </location>
</feature>
<gene>
    <name evidence="5 6" type="primary">LOC111109537</name>
</gene>
<dbReference type="InterPro" id="IPR027417">
    <property type="entry name" value="P-loop_NTPase"/>
</dbReference>
<dbReference type="Proteomes" id="UP000694844">
    <property type="component" value="Chromosome 8"/>
</dbReference>
<evidence type="ECO:0000313" key="5">
    <source>
        <dbReference type="RefSeq" id="XP_022301411.1"/>
    </source>
</evidence>